<dbReference type="PROSITE" id="PS50110">
    <property type="entry name" value="RESPONSE_REGULATORY"/>
    <property type="match status" value="1"/>
</dbReference>
<dbReference type="PANTHER" id="PTHR43874:SF92">
    <property type="entry name" value="TWO-COMPONENT RESPONSE REGULATOR ORR28"/>
    <property type="match status" value="1"/>
</dbReference>
<dbReference type="InterPro" id="IPR001789">
    <property type="entry name" value="Sig_transdc_resp-reg_receiver"/>
</dbReference>
<dbReference type="SUPFAM" id="SSF46689">
    <property type="entry name" value="Homeodomain-like"/>
    <property type="match status" value="1"/>
</dbReference>
<keyword evidence="4" id="KW-0539">Nucleus</keyword>
<keyword evidence="3" id="KW-0804">Transcription</keyword>
<sequence>MGTQIIGERTSGDLSVIVVDENLCHANTASCMLANLQFQVVVYASPVDALKFLKDHERHTDFALVEVNMKEMHGFQFLDISRELHKNLQVIMMSADTTWPTMKRSVELGACFLIKKPLDANTINNLWQHLDLKFQRTNKIKDLFPGIEGKMGNAFGEGTKQKATHLMWTPFLQRKFLQAVELLGEAATPKKIQLLMNVNSIGRKQISAHLQKHRKKIEKELRNSNANKSSHGTLNSQPLRICGIGHNTFQYNPDIQPEDRSDEVVSLDHTEIIEETQSNMLYEAMRRALQLGTVFEESQLPNDPSGKDAGKVEIDMMRDGNYRDAGTYAFGDKNEVYETHNADDNAKVMGKDDSDKLDSYGDELRPVVTLVTYSDSEEGETL</sequence>
<dbReference type="Gene3D" id="1.10.10.60">
    <property type="entry name" value="Homeodomain-like"/>
    <property type="match status" value="1"/>
</dbReference>
<dbReference type="SUPFAM" id="SSF52172">
    <property type="entry name" value="CheY-like"/>
    <property type="match status" value="1"/>
</dbReference>
<feature type="domain" description="Response regulatory" evidence="6">
    <location>
        <begin position="15"/>
        <end position="131"/>
    </location>
</feature>
<evidence type="ECO:0000256" key="5">
    <source>
        <dbReference type="PROSITE-ProRule" id="PRU00169"/>
    </source>
</evidence>
<dbReference type="EMBL" id="CAJGYO010000012">
    <property type="protein sequence ID" value="CAD6264058.1"/>
    <property type="molecule type" value="Genomic_DNA"/>
</dbReference>
<evidence type="ECO:0000256" key="1">
    <source>
        <dbReference type="ARBA" id="ARBA00023012"/>
    </source>
</evidence>
<dbReference type="InterPro" id="IPR009057">
    <property type="entry name" value="Homeodomain-like_sf"/>
</dbReference>
<dbReference type="SMART" id="SM00448">
    <property type="entry name" value="REC"/>
    <property type="match status" value="1"/>
</dbReference>
<dbReference type="GO" id="GO:0003677">
    <property type="term" value="F:DNA binding"/>
    <property type="evidence" value="ECO:0007669"/>
    <property type="project" value="InterPro"/>
</dbReference>
<dbReference type="Proteomes" id="UP000604825">
    <property type="component" value="Unassembled WGS sequence"/>
</dbReference>
<dbReference type="OrthoDB" id="621781at2759"/>
<keyword evidence="1" id="KW-0902">Two-component regulatory system</keyword>
<gene>
    <name evidence="7" type="ORF">NCGR_LOCUS47363</name>
</gene>
<evidence type="ECO:0000313" key="7">
    <source>
        <dbReference type="EMBL" id="CAD6264058.1"/>
    </source>
</evidence>
<dbReference type="InterPro" id="IPR011006">
    <property type="entry name" value="CheY-like_superfamily"/>
</dbReference>
<dbReference type="InterPro" id="IPR045279">
    <property type="entry name" value="ARR-like"/>
</dbReference>
<name>A0A811QX83_9POAL</name>
<dbReference type="GO" id="GO:0000160">
    <property type="term" value="P:phosphorelay signal transduction system"/>
    <property type="evidence" value="ECO:0007669"/>
    <property type="project" value="UniProtKB-KW"/>
</dbReference>
<protein>
    <recommendedName>
        <fullName evidence="6">Response regulatory domain-containing protein</fullName>
    </recommendedName>
</protein>
<accession>A0A811QX83</accession>
<evidence type="ECO:0000256" key="2">
    <source>
        <dbReference type="ARBA" id="ARBA00023015"/>
    </source>
</evidence>
<dbReference type="Gene3D" id="3.40.50.2300">
    <property type="match status" value="1"/>
</dbReference>
<reference evidence="7" key="1">
    <citation type="submission" date="2020-10" db="EMBL/GenBank/DDBJ databases">
        <authorList>
            <person name="Han B."/>
            <person name="Lu T."/>
            <person name="Zhao Q."/>
            <person name="Huang X."/>
            <person name="Zhao Y."/>
        </authorList>
    </citation>
    <scope>NUCLEOTIDE SEQUENCE</scope>
</reference>
<dbReference type="Pfam" id="PF00072">
    <property type="entry name" value="Response_reg"/>
    <property type="match status" value="1"/>
</dbReference>
<comment type="caution">
    <text evidence="5">Lacks conserved residue(s) required for the propagation of feature annotation.</text>
</comment>
<evidence type="ECO:0000313" key="8">
    <source>
        <dbReference type="Proteomes" id="UP000604825"/>
    </source>
</evidence>
<dbReference type="InterPro" id="IPR006447">
    <property type="entry name" value="Myb_dom_plants"/>
</dbReference>
<dbReference type="PANTHER" id="PTHR43874">
    <property type="entry name" value="TWO-COMPONENT RESPONSE REGULATOR"/>
    <property type="match status" value="1"/>
</dbReference>
<dbReference type="NCBIfam" id="TIGR01557">
    <property type="entry name" value="myb_SHAQKYF"/>
    <property type="match status" value="1"/>
</dbReference>
<dbReference type="AlphaFoldDB" id="A0A811QX83"/>
<evidence type="ECO:0000256" key="3">
    <source>
        <dbReference type="ARBA" id="ARBA00023163"/>
    </source>
</evidence>
<organism evidence="7 8">
    <name type="scientific">Miscanthus lutarioriparius</name>
    <dbReference type="NCBI Taxonomy" id="422564"/>
    <lineage>
        <taxon>Eukaryota</taxon>
        <taxon>Viridiplantae</taxon>
        <taxon>Streptophyta</taxon>
        <taxon>Embryophyta</taxon>
        <taxon>Tracheophyta</taxon>
        <taxon>Spermatophyta</taxon>
        <taxon>Magnoliopsida</taxon>
        <taxon>Liliopsida</taxon>
        <taxon>Poales</taxon>
        <taxon>Poaceae</taxon>
        <taxon>PACMAD clade</taxon>
        <taxon>Panicoideae</taxon>
        <taxon>Andropogonodae</taxon>
        <taxon>Andropogoneae</taxon>
        <taxon>Saccharinae</taxon>
        <taxon>Miscanthus</taxon>
    </lineage>
</organism>
<keyword evidence="8" id="KW-1185">Reference proteome</keyword>
<keyword evidence="2" id="KW-0805">Transcription regulation</keyword>
<dbReference type="GO" id="GO:0009736">
    <property type="term" value="P:cytokinin-activated signaling pathway"/>
    <property type="evidence" value="ECO:0007669"/>
    <property type="project" value="InterPro"/>
</dbReference>
<evidence type="ECO:0000259" key="6">
    <source>
        <dbReference type="PROSITE" id="PS50110"/>
    </source>
</evidence>
<evidence type="ECO:0000256" key="4">
    <source>
        <dbReference type="ARBA" id="ARBA00023242"/>
    </source>
</evidence>
<proteinExistence type="predicted"/>
<comment type="caution">
    <text evidence="7">The sequence shown here is derived from an EMBL/GenBank/DDBJ whole genome shotgun (WGS) entry which is preliminary data.</text>
</comment>